<organism evidence="8 9">
    <name type="scientific">Crossiella cryophila</name>
    <dbReference type="NCBI Taxonomy" id="43355"/>
    <lineage>
        <taxon>Bacteria</taxon>
        <taxon>Bacillati</taxon>
        <taxon>Actinomycetota</taxon>
        <taxon>Actinomycetes</taxon>
        <taxon>Pseudonocardiales</taxon>
        <taxon>Pseudonocardiaceae</taxon>
        <taxon>Crossiella</taxon>
    </lineage>
</organism>
<evidence type="ECO:0000256" key="1">
    <source>
        <dbReference type="ARBA" id="ARBA00004651"/>
    </source>
</evidence>
<dbReference type="PANTHER" id="PTHR23508">
    <property type="entry name" value="CARBOXYLIC ACID TRANSPORTER PROTEIN HOMOLOG"/>
    <property type="match status" value="1"/>
</dbReference>
<feature type="transmembrane region" description="Helical" evidence="6">
    <location>
        <begin position="360"/>
        <end position="379"/>
    </location>
</feature>
<dbReference type="Proteomes" id="UP000533598">
    <property type="component" value="Unassembled WGS sequence"/>
</dbReference>
<reference evidence="8 9" key="1">
    <citation type="submission" date="2020-08" db="EMBL/GenBank/DDBJ databases">
        <title>Sequencing the genomes of 1000 actinobacteria strains.</title>
        <authorList>
            <person name="Klenk H.-P."/>
        </authorList>
    </citation>
    <scope>NUCLEOTIDE SEQUENCE [LARGE SCALE GENOMIC DNA]</scope>
    <source>
        <strain evidence="8 9">DSM 44230</strain>
    </source>
</reference>
<name>A0A7W7CDD4_9PSEU</name>
<keyword evidence="9" id="KW-1185">Reference proteome</keyword>
<feature type="transmembrane region" description="Helical" evidence="6">
    <location>
        <begin position="319"/>
        <end position="339"/>
    </location>
</feature>
<dbReference type="InterPro" id="IPR020846">
    <property type="entry name" value="MFS_dom"/>
</dbReference>
<feature type="transmembrane region" description="Helical" evidence="6">
    <location>
        <begin position="295"/>
        <end position="313"/>
    </location>
</feature>
<evidence type="ECO:0000313" key="9">
    <source>
        <dbReference type="Proteomes" id="UP000533598"/>
    </source>
</evidence>
<sequence length="439" mass="45246">MMQTRNPRRSWVQPLCWTAVLLDGFDLVVLGVVLPVLLADGVWGLTAGTGAAVSTVGLVGMMIGGLTIGTVTDVIGRRKTLILSVTIFSVCTLLCAFAPSALVFGALRFLAGLGLGGCLPTAISMVSEASAERGRASSAATLVMTGYHAGAVLTSLLGLLLIPQLGWRAMFVAGALPALVLVPLMIRYLPESAAFERARAEVAAGSGTAAAAAGTVVRTLFQGRLLRATIAFWVSTFLGLVLVYGLNTWLPQIMRQAGYPLGDALGLLLTLNVGAVVGLLVAGRVADRVGVRKSVIGWFLGAAVFLALFSLRLPTLGLYVMVFLAGCFVFSAQVLIYAYTQHVYPPHARATGLGWTTGMGRIGGITGPLLGGWLVAAGIAYPWGFYLFAVIGLLAAVAVAAVAGRGAAPVPTERSEAARPEAGREGAAQAGAGPEAVQA</sequence>
<dbReference type="InterPro" id="IPR011701">
    <property type="entry name" value="MFS"/>
</dbReference>
<dbReference type="PROSITE" id="PS50850">
    <property type="entry name" value="MFS"/>
    <property type="match status" value="1"/>
</dbReference>
<dbReference type="SUPFAM" id="SSF103473">
    <property type="entry name" value="MFS general substrate transporter"/>
    <property type="match status" value="1"/>
</dbReference>
<feature type="compositionally biased region" description="Low complexity" evidence="5">
    <location>
        <begin position="425"/>
        <end position="439"/>
    </location>
</feature>
<evidence type="ECO:0000259" key="7">
    <source>
        <dbReference type="PROSITE" id="PS50850"/>
    </source>
</evidence>
<evidence type="ECO:0000256" key="5">
    <source>
        <dbReference type="SAM" id="MobiDB-lite"/>
    </source>
</evidence>
<dbReference type="EMBL" id="JACHMH010000001">
    <property type="protein sequence ID" value="MBB4677464.1"/>
    <property type="molecule type" value="Genomic_DNA"/>
</dbReference>
<feature type="transmembrane region" description="Helical" evidence="6">
    <location>
        <begin position="43"/>
        <end position="69"/>
    </location>
</feature>
<dbReference type="Pfam" id="PF07690">
    <property type="entry name" value="MFS_1"/>
    <property type="match status" value="1"/>
</dbReference>
<evidence type="ECO:0000256" key="2">
    <source>
        <dbReference type="ARBA" id="ARBA00022692"/>
    </source>
</evidence>
<keyword evidence="3 6" id="KW-1133">Transmembrane helix</keyword>
<feature type="region of interest" description="Disordered" evidence="5">
    <location>
        <begin position="412"/>
        <end position="439"/>
    </location>
</feature>
<evidence type="ECO:0000313" key="8">
    <source>
        <dbReference type="EMBL" id="MBB4677464.1"/>
    </source>
</evidence>
<dbReference type="Gene3D" id="1.20.1250.20">
    <property type="entry name" value="MFS general substrate transporter like domains"/>
    <property type="match status" value="1"/>
</dbReference>
<gene>
    <name evidence="8" type="ORF">HNR67_003582</name>
</gene>
<feature type="transmembrane region" description="Helical" evidence="6">
    <location>
        <begin position="12"/>
        <end position="37"/>
    </location>
</feature>
<feature type="transmembrane region" description="Helical" evidence="6">
    <location>
        <begin position="264"/>
        <end position="283"/>
    </location>
</feature>
<comment type="caution">
    <text evidence="8">The sequence shown here is derived from an EMBL/GenBank/DDBJ whole genome shotgun (WGS) entry which is preliminary data.</text>
</comment>
<keyword evidence="2 6" id="KW-0812">Transmembrane</keyword>
<proteinExistence type="predicted"/>
<feature type="transmembrane region" description="Helical" evidence="6">
    <location>
        <begin position="225"/>
        <end position="244"/>
    </location>
</feature>
<dbReference type="CDD" id="cd17365">
    <property type="entry name" value="MFS_PcaK_like"/>
    <property type="match status" value="1"/>
</dbReference>
<feature type="transmembrane region" description="Helical" evidence="6">
    <location>
        <begin position="385"/>
        <end position="404"/>
    </location>
</feature>
<dbReference type="InterPro" id="IPR036259">
    <property type="entry name" value="MFS_trans_sf"/>
</dbReference>
<protein>
    <submittedName>
        <fullName evidence="8">Benzoate transport</fullName>
    </submittedName>
</protein>
<evidence type="ECO:0000256" key="6">
    <source>
        <dbReference type="SAM" id="Phobius"/>
    </source>
</evidence>
<keyword evidence="4 6" id="KW-0472">Membrane</keyword>
<comment type="subcellular location">
    <subcellularLocation>
        <location evidence="1">Cell membrane</location>
        <topology evidence="1">Multi-pass membrane protein</topology>
    </subcellularLocation>
</comment>
<accession>A0A7W7CDD4</accession>
<feature type="transmembrane region" description="Helical" evidence="6">
    <location>
        <begin position="81"/>
        <end position="103"/>
    </location>
</feature>
<feature type="transmembrane region" description="Helical" evidence="6">
    <location>
        <begin position="168"/>
        <end position="189"/>
    </location>
</feature>
<evidence type="ECO:0000256" key="3">
    <source>
        <dbReference type="ARBA" id="ARBA00022989"/>
    </source>
</evidence>
<feature type="domain" description="Major facilitator superfamily (MFS) profile" evidence="7">
    <location>
        <begin position="12"/>
        <end position="407"/>
    </location>
</feature>
<dbReference type="PANTHER" id="PTHR23508:SF10">
    <property type="entry name" value="CARBOXYLIC ACID TRANSPORTER PROTEIN HOMOLOG"/>
    <property type="match status" value="1"/>
</dbReference>
<evidence type="ECO:0000256" key="4">
    <source>
        <dbReference type="ARBA" id="ARBA00023136"/>
    </source>
</evidence>
<dbReference type="AlphaFoldDB" id="A0A7W7CDD4"/>
<feature type="compositionally biased region" description="Basic and acidic residues" evidence="5">
    <location>
        <begin position="413"/>
        <end position="424"/>
    </location>
</feature>
<dbReference type="GO" id="GO:0046943">
    <property type="term" value="F:carboxylic acid transmembrane transporter activity"/>
    <property type="evidence" value="ECO:0007669"/>
    <property type="project" value="TreeGrafter"/>
</dbReference>
<feature type="transmembrane region" description="Helical" evidence="6">
    <location>
        <begin position="139"/>
        <end position="162"/>
    </location>
</feature>
<feature type="transmembrane region" description="Helical" evidence="6">
    <location>
        <begin position="109"/>
        <end position="127"/>
    </location>
</feature>
<dbReference type="GO" id="GO:0005886">
    <property type="term" value="C:plasma membrane"/>
    <property type="evidence" value="ECO:0007669"/>
    <property type="project" value="UniProtKB-SubCell"/>
</dbReference>